<sequence length="120" mass="12721">MEGSDKVEKFLGYEVMEIQGKDRVSGIAIEQRDAEETIALPVQGVYIEIGLIPNSEFARGVVAVNSAGEIEVDRHCQTNVPGIFAAGDVTSVPEKQIIVAAGEGAKAALGAYGYLLEQRG</sequence>
<dbReference type="EMBL" id="BLRW01000404">
    <property type="protein sequence ID" value="GFP24206.1"/>
    <property type="molecule type" value="Genomic_DNA"/>
</dbReference>
<dbReference type="Gene3D" id="3.50.50.60">
    <property type="entry name" value="FAD/NAD(P)-binding domain"/>
    <property type="match status" value="2"/>
</dbReference>
<dbReference type="PRINTS" id="PR00368">
    <property type="entry name" value="FADPNR"/>
</dbReference>
<dbReference type="SUPFAM" id="SSF51905">
    <property type="entry name" value="FAD/NAD(P)-binding domain"/>
    <property type="match status" value="1"/>
</dbReference>
<keyword evidence="1" id="KW-0285">Flavoprotein</keyword>
<evidence type="ECO:0000256" key="1">
    <source>
        <dbReference type="ARBA" id="ARBA00022630"/>
    </source>
</evidence>
<dbReference type="GO" id="GO:0004791">
    <property type="term" value="F:thioredoxin-disulfide reductase (NADPH) activity"/>
    <property type="evidence" value="ECO:0007669"/>
    <property type="project" value="UniProtKB-EC"/>
</dbReference>
<name>A0A6V8P096_9ACTN</name>
<comment type="caution">
    <text evidence="5">The sequence shown here is derived from an EMBL/GenBank/DDBJ whole genome shotgun (WGS) entry which is preliminary data.</text>
</comment>
<protein>
    <submittedName>
        <fullName evidence="5">Alkyl hydroperoxide reductase subunit F</fullName>
    </submittedName>
</protein>
<accession>A0A6V8P096</accession>
<reference evidence="5 6" key="1">
    <citation type="journal article" date="2020" name="Front. Microbiol.">
        <title>Single-cell genomics of novel Actinobacteria with the Wood-Ljungdahl pathway discovered in a serpentinizing system.</title>
        <authorList>
            <person name="Merino N."/>
            <person name="Kawai M."/>
            <person name="Boyd E.S."/>
            <person name="Colman D.R."/>
            <person name="McGlynn S.E."/>
            <person name="Nealson K.H."/>
            <person name="Kurokawa K."/>
            <person name="Hongoh Y."/>
        </authorList>
    </citation>
    <scope>NUCLEOTIDE SEQUENCE [LARGE SCALE GENOMIC DNA]</scope>
    <source>
        <strain evidence="5 6">S09_30</strain>
    </source>
</reference>
<dbReference type="PRINTS" id="PR00469">
    <property type="entry name" value="PNDRDTASEII"/>
</dbReference>
<gene>
    <name evidence="5" type="ORF">HKBW3S09_01672</name>
</gene>
<evidence type="ECO:0000256" key="3">
    <source>
        <dbReference type="ARBA" id="ARBA00048132"/>
    </source>
</evidence>
<proteinExistence type="predicted"/>
<keyword evidence="2" id="KW-0560">Oxidoreductase</keyword>
<dbReference type="InterPro" id="IPR036188">
    <property type="entry name" value="FAD/NAD-bd_sf"/>
</dbReference>
<comment type="catalytic activity">
    <reaction evidence="3">
        <text>[thioredoxin]-dithiol + NADP(+) = [thioredoxin]-disulfide + NADPH + H(+)</text>
        <dbReference type="Rhea" id="RHEA:20345"/>
        <dbReference type="Rhea" id="RHEA-COMP:10698"/>
        <dbReference type="Rhea" id="RHEA-COMP:10700"/>
        <dbReference type="ChEBI" id="CHEBI:15378"/>
        <dbReference type="ChEBI" id="CHEBI:29950"/>
        <dbReference type="ChEBI" id="CHEBI:50058"/>
        <dbReference type="ChEBI" id="CHEBI:57783"/>
        <dbReference type="ChEBI" id="CHEBI:58349"/>
        <dbReference type="EC" id="1.8.1.9"/>
    </reaction>
</comment>
<evidence type="ECO:0000313" key="6">
    <source>
        <dbReference type="Proteomes" id="UP000585609"/>
    </source>
</evidence>
<dbReference type="InterPro" id="IPR023753">
    <property type="entry name" value="FAD/NAD-binding_dom"/>
</dbReference>
<evidence type="ECO:0000313" key="5">
    <source>
        <dbReference type="EMBL" id="GFP24206.1"/>
    </source>
</evidence>
<evidence type="ECO:0000259" key="4">
    <source>
        <dbReference type="Pfam" id="PF07992"/>
    </source>
</evidence>
<organism evidence="5 6">
    <name type="scientific">Candidatus Hakubella thermalkaliphila</name>
    <dbReference type="NCBI Taxonomy" id="2754717"/>
    <lineage>
        <taxon>Bacteria</taxon>
        <taxon>Bacillati</taxon>
        <taxon>Actinomycetota</taxon>
        <taxon>Actinomycetota incertae sedis</taxon>
        <taxon>Candidatus Hakubellales</taxon>
        <taxon>Candidatus Hakubellaceae</taxon>
        <taxon>Candidatus Hakubella</taxon>
    </lineage>
</organism>
<dbReference type="AlphaFoldDB" id="A0A6V8P096"/>
<dbReference type="Pfam" id="PF07992">
    <property type="entry name" value="Pyr_redox_2"/>
    <property type="match status" value="1"/>
</dbReference>
<evidence type="ECO:0000256" key="2">
    <source>
        <dbReference type="ARBA" id="ARBA00023002"/>
    </source>
</evidence>
<dbReference type="Proteomes" id="UP000585609">
    <property type="component" value="Unassembled WGS sequence"/>
</dbReference>
<dbReference type="InterPro" id="IPR050097">
    <property type="entry name" value="Ferredoxin-NADP_redctase_2"/>
</dbReference>
<dbReference type="PANTHER" id="PTHR48105">
    <property type="entry name" value="THIOREDOXIN REDUCTASE 1-RELATED-RELATED"/>
    <property type="match status" value="1"/>
</dbReference>
<feature type="domain" description="FAD/NAD(P)-binding" evidence="4">
    <location>
        <begin position="7"/>
        <end position="104"/>
    </location>
</feature>